<keyword evidence="1" id="KW-0812">Transmembrane</keyword>
<proteinExistence type="predicted"/>
<feature type="transmembrane region" description="Helical" evidence="1">
    <location>
        <begin position="84"/>
        <end position="102"/>
    </location>
</feature>
<sequence length="145" mass="17206">EKTFNHSERLERCWIRGFIGPPFSKMYIRLSPLMNSARENKWPSPIGMRCPNNLLFSVRFMRFGVGVPQVIMMTKGVISTTRPWGPYFGYIGLCIMLLWLIIMGKKKLRKKALVTRLEKLCLKVYENSKLYEEKLKYYMTRKHAY</sequence>
<reference evidence="2" key="1">
    <citation type="submission" date="2018-05" db="EMBL/GenBank/DDBJ databases">
        <title>Draft genome of Mucuna pruriens seed.</title>
        <authorList>
            <person name="Nnadi N.E."/>
            <person name="Vos R."/>
            <person name="Hasami M.H."/>
            <person name="Devisetty U.K."/>
            <person name="Aguiy J.C."/>
        </authorList>
    </citation>
    <scope>NUCLEOTIDE SEQUENCE [LARGE SCALE GENOMIC DNA]</scope>
    <source>
        <strain evidence="2">JCA_2017</strain>
    </source>
</reference>
<keyword evidence="1" id="KW-1133">Transmembrane helix</keyword>
<keyword evidence="3" id="KW-1185">Reference proteome</keyword>
<evidence type="ECO:0000313" key="2">
    <source>
        <dbReference type="EMBL" id="RDX94246.1"/>
    </source>
</evidence>
<dbReference type="Proteomes" id="UP000257109">
    <property type="component" value="Unassembled WGS sequence"/>
</dbReference>
<evidence type="ECO:0000313" key="3">
    <source>
        <dbReference type="Proteomes" id="UP000257109"/>
    </source>
</evidence>
<evidence type="ECO:0000256" key="1">
    <source>
        <dbReference type="SAM" id="Phobius"/>
    </source>
</evidence>
<comment type="caution">
    <text evidence="2">The sequence shown here is derived from an EMBL/GenBank/DDBJ whole genome shotgun (WGS) entry which is preliminary data.</text>
</comment>
<dbReference type="EMBL" id="QJKJ01004417">
    <property type="protein sequence ID" value="RDX94246.1"/>
    <property type="molecule type" value="Genomic_DNA"/>
</dbReference>
<gene>
    <name evidence="2" type="ORF">CR513_23391</name>
</gene>
<organism evidence="2 3">
    <name type="scientific">Mucuna pruriens</name>
    <name type="common">Velvet bean</name>
    <name type="synonym">Dolichos pruriens</name>
    <dbReference type="NCBI Taxonomy" id="157652"/>
    <lineage>
        <taxon>Eukaryota</taxon>
        <taxon>Viridiplantae</taxon>
        <taxon>Streptophyta</taxon>
        <taxon>Embryophyta</taxon>
        <taxon>Tracheophyta</taxon>
        <taxon>Spermatophyta</taxon>
        <taxon>Magnoliopsida</taxon>
        <taxon>eudicotyledons</taxon>
        <taxon>Gunneridae</taxon>
        <taxon>Pentapetalae</taxon>
        <taxon>rosids</taxon>
        <taxon>fabids</taxon>
        <taxon>Fabales</taxon>
        <taxon>Fabaceae</taxon>
        <taxon>Papilionoideae</taxon>
        <taxon>50 kb inversion clade</taxon>
        <taxon>NPAAA clade</taxon>
        <taxon>indigoferoid/millettioid clade</taxon>
        <taxon>Phaseoleae</taxon>
        <taxon>Mucuna</taxon>
    </lineage>
</organism>
<dbReference type="AlphaFoldDB" id="A0A371GUW0"/>
<protein>
    <submittedName>
        <fullName evidence="2">Uncharacterized protein</fullName>
    </submittedName>
</protein>
<accession>A0A371GUW0</accession>
<feature type="non-terminal residue" evidence="2">
    <location>
        <position position="1"/>
    </location>
</feature>
<name>A0A371GUW0_MUCPR</name>
<keyword evidence="1" id="KW-0472">Membrane</keyword>